<accession>A0ABR9XIS2</accession>
<dbReference type="Proteomes" id="UP000632774">
    <property type="component" value="Unassembled WGS sequence"/>
</dbReference>
<sequence>MSYEIQPGIEVENCIKCGSRPVIDQTKKGWEVKCPNDACKNVIAAPLVDFETWNRVNKKNVDLKPGDNKFMRSA</sequence>
<dbReference type="EMBL" id="JADFFM010000001">
    <property type="protein sequence ID" value="MBE9667121.1"/>
    <property type="molecule type" value="Genomic_DNA"/>
</dbReference>
<reference evidence="1 2" key="1">
    <citation type="submission" date="2020-10" db="EMBL/GenBank/DDBJ databases">
        <title>Mucilaginibacter mali sp. nov., isolated from rhizosphere soil of apple orchard.</title>
        <authorList>
            <person name="Lee J.-S."/>
            <person name="Kim H.S."/>
            <person name="Kim J.-S."/>
        </authorList>
    </citation>
    <scope>NUCLEOTIDE SEQUENCE [LARGE SCALE GENOMIC DNA]</scope>
    <source>
        <strain evidence="1 2">KCTC 23157</strain>
    </source>
</reference>
<organism evidence="1 2">
    <name type="scientific">Mucilaginibacter boryungensis</name>
    <dbReference type="NCBI Taxonomy" id="768480"/>
    <lineage>
        <taxon>Bacteria</taxon>
        <taxon>Pseudomonadati</taxon>
        <taxon>Bacteroidota</taxon>
        <taxon>Sphingobacteriia</taxon>
        <taxon>Sphingobacteriales</taxon>
        <taxon>Sphingobacteriaceae</taxon>
        <taxon>Mucilaginibacter</taxon>
    </lineage>
</organism>
<evidence type="ECO:0008006" key="3">
    <source>
        <dbReference type="Google" id="ProtNLM"/>
    </source>
</evidence>
<evidence type="ECO:0000313" key="1">
    <source>
        <dbReference type="EMBL" id="MBE9667121.1"/>
    </source>
</evidence>
<name>A0ABR9XIS2_9SPHI</name>
<evidence type="ECO:0000313" key="2">
    <source>
        <dbReference type="Proteomes" id="UP000632774"/>
    </source>
</evidence>
<dbReference type="RefSeq" id="WP_194106472.1">
    <property type="nucleotide sequence ID" value="NZ_JADFFM010000001.1"/>
</dbReference>
<protein>
    <recommendedName>
        <fullName evidence="3">Restriction alleviation protein, Lar family</fullName>
    </recommendedName>
</protein>
<gene>
    <name evidence="1" type="ORF">IRJ18_12175</name>
</gene>
<keyword evidence="2" id="KW-1185">Reference proteome</keyword>
<comment type="caution">
    <text evidence="1">The sequence shown here is derived from an EMBL/GenBank/DDBJ whole genome shotgun (WGS) entry which is preliminary data.</text>
</comment>
<proteinExistence type="predicted"/>